<dbReference type="EMBL" id="KN832982">
    <property type="protein sequence ID" value="KIM86214.1"/>
    <property type="molecule type" value="Genomic_DNA"/>
</dbReference>
<dbReference type="InParanoid" id="A0A0C3G2Y1"/>
<sequence>MGVLTRTKQGCRESEIKIGGGFEIARSGTLDKQRVKIACIWRPDRLISINLTLLGE</sequence>
<name>A0A0C3G2Y1_PILCF</name>
<keyword evidence="2" id="KW-1185">Reference proteome</keyword>
<dbReference type="Proteomes" id="UP000054166">
    <property type="component" value="Unassembled WGS sequence"/>
</dbReference>
<reference evidence="1 2" key="1">
    <citation type="submission" date="2014-04" db="EMBL/GenBank/DDBJ databases">
        <authorList>
            <consortium name="DOE Joint Genome Institute"/>
            <person name="Kuo A."/>
            <person name="Tarkka M."/>
            <person name="Buscot F."/>
            <person name="Kohler A."/>
            <person name="Nagy L.G."/>
            <person name="Floudas D."/>
            <person name="Copeland A."/>
            <person name="Barry K.W."/>
            <person name="Cichocki N."/>
            <person name="Veneault-Fourrey C."/>
            <person name="LaButti K."/>
            <person name="Lindquist E.A."/>
            <person name="Lipzen A."/>
            <person name="Lundell T."/>
            <person name="Morin E."/>
            <person name="Murat C."/>
            <person name="Sun H."/>
            <person name="Tunlid A."/>
            <person name="Henrissat B."/>
            <person name="Grigoriev I.V."/>
            <person name="Hibbett D.S."/>
            <person name="Martin F."/>
            <person name="Nordberg H.P."/>
            <person name="Cantor M.N."/>
            <person name="Hua S.X."/>
        </authorList>
    </citation>
    <scope>NUCLEOTIDE SEQUENCE [LARGE SCALE GENOMIC DNA]</scope>
    <source>
        <strain evidence="1 2">F 1598</strain>
    </source>
</reference>
<evidence type="ECO:0000313" key="1">
    <source>
        <dbReference type="EMBL" id="KIM86214.1"/>
    </source>
</evidence>
<proteinExistence type="predicted"/>
<organism evidence="1 2">
    <name type="scientific">Piloderma croceum (strain F 1598)</name>
    <dbReference type="NCBI Taxonomy" id="765440"/>
    <lineage>
        <taxon>Eukaryota</taxon>
        <taxon>Fungi</taxon>
        <taxon>Dikarya</taxon>
        <taxon>Basidiomycota</taxon>
        <taxon>Agaricomycotina</taxon>
        <taxon>Agaricomycetes</taxon>
        <taxon>Agaricomycetidae</taxon>
        <taxon>Atheliales</taxon>
        <taxon>Atheliaceae</taxon>
        <taxon>Piloderma</taxon>
    </lineage>
</organism>
<reference evidence="2" key="2">
    <citation type="submission" date="2015-01" db="EMBL/GenBank/DDBJ databases">
        <title>Evolutionary Origins and Diversification of the Mycorrhizal Mutualists.</title>
        <authorList>
            <consortium name="DOE Joint Genome Institute"/>
            <consortium name="Mycorrhizal Genomics Consortium"/>
            <person name="Kohler A."/>
            <person name="Kuo A."/>
            <person name="Nagy L.G."/>
            <person name="Floudas D."/>
            <person name="Copeland A."/>
            <person name="Barry K.W."/>
            <person name="Cichocki N."/>
            <person name="Veneault-Fourrey C."/>
            <person name="LaButti K."/>
            <person name="Lindquist E.A."/>
            <person name="Lipzen A."/>
            <person name="Lundell T."/>
            <person name="Morin E."/>
            <person name="Murat C."/>
            <person name="Riley R."/>
            <person name="Ohm R."/>
            <person name="Sun H."/>
            <person name="Tunlid A."/>
            <person name="Henrissat B."/>
            <person name="Grigoriev I.V."/>
            <person name="Hibbett D.S."/>
            <person name="Martin F."/>
        </authorList>
    </citation>
    <scope>NUCLEOTIDE SEQUENCE [LARGE SCALE GENOMIC DNA]</scope>
    <source>
        <strain evidence="2">F 1598</strain>
    </source>
</reference>
<gene>
    <name evidence="1" type="ORF">PILCRDRAFT_319525</name>
</gene>
<dbReference type="HOGENOM" id="CLU_3014983_0_0_1"/>
<evidence type="ECO:0000313" key="2">
    <source>
        <dbReference type="Proteomes" id="UP000054166"/>
    </source>
</evidence>
<accession>A0A0C3G2Y1</accession>
<dbReference type="AlphaFoldDB" id="A0A0C3G2Y1"/>
<protein>
    <submittedName>
        <fullName evidence="1">Uncharacterized protein</fullName>
    </submittedName>
</protein>